<evidence type="ECO:0000313" key="11">
    <source>
        <dbReference type="Proteomes" id="UP000554482"/>
    </source>
</evidence>
<keyword evidence="4" id="KW-0602">Photosynthesis</keyword>
<keyword evidence="5" id="KW-0934">Plastid</keyword>
<evidence type="ECO:0000256" key="9">
    <source>
        <dbReference type="SAM" id="Phobius"/>
    </source>
</evidence>
<evidence type="ECO:0000256" key="6">
    <source>
        <dbReference type="ARBA" id="ARBA00022836"/>
    </source>
</evidence>
<keyword evidence="8 9" id="KW-0472">Membrane</keyword>
<evidence type="ECO:0000256" key="7">
    <source>
        <dbReference type="ARBA" id="ARBA00023078"/>
    </source>
</evidence>
<reference evidence="10 11" key="1">
    <citation type="submission" date="2020-06" db="EMBL/GenBank/DDBJ databases">
        <title>Transcriptomic and genomic resources for Thalictrum thalictroides and T. hernandezii: Facilitating candidate gene discovery in an emerging model plant lineage.</title>
        <authorList>
            <person name="Arias T."/>
            <person name="Riano-Pachon D.M."/>
            <person name="Di Stilio V.S."/>
        </authorList>
    </citation>
    <scope>NUCLEOTIDE SEQUENCE [LARGE SCALE GENOMIC DNA]</scope>
    <source>
        <strain evidence="11">cv. WT478/WT964</strain>
        <tissue evidence="10">Leaves</tissue>
    </source>
</reference>
<keyword evidence="3" id="KW-0150">Chloroplast</keyword>
<proteinExistence type="inferred from homology"/>
<comment type="similarity">
    <text evidence="2">Belongs to the psaN family.</text>
</comment>
<evidence type="ECO:0000256" key="2">
    <source>
        <dbReference type="ARBA" id="ARBA00010661"/>
    </source>
</evidence>
<keyword evidence="9" id="KW-0812">Transmembrane</keyword>
<evidence type="ECO:0000256" key="8">
    <source>
        <dbReference type="ARBA" id="ARBA00023136"/>
    </source>
</evidence>
<dbReference type="PANTHER" id="PTHR36814">
    <property type="entry name" value="PHOTOSYSTEM I REACTION CENTER SUBUNIT N, CHLOROPLASTIC"/>
    <property type="match status" value="1"/>
</dbReference>
<gene>
    <name evidence="10" type="ORF">FRX31_010774</name>
</gene>
<keyword evidence="11" id="KW-1185">Reference proteome</keyword>
<dbReference type="OrthoDB" id="512227at2759"/>
<dbReference type="Proteomes" id="UP000554482">
    <property type="component" value="Unassembled WGS sequence"/>
</dbReference>
<keyword evidence="7" id="KW-0793">Thylakoid</keyword>
<feature type="transmembrane region" description="Helical" evidence="9">
    <location>
        <begin position="65"/>
        <end position="84"/>
    </location>
</feature>
<organism evidence="10 11">
    <name type="scientific">Thalictrum thalictroides</name>
    <name type="common">Rue-anemone</name>
    <name type="synonym">Anemone thalictroides</name>
    <dbReference type="NCBI Taxonomy" id="46969"/>
    <lineage>
        <taxon>Eukaryota</taxon>
        <taxon>Viridiplantae</taxon>
        <taxon>Streptophyta</taxon>
        <taxon>Embryophyta</taxon>
        <taxon>Tracheophyta</taxon>
        <taxon>Spermatophyta</taxon>
        <taxon>Magnoliopsida</taxon>
        <taxon>Ranunculales</taxon>
        <taxon>Ranunculaceae</taxon>
        <taxon>Thalictroideae</taxon>
        <taxon>Thalictrum</taxon>
    </lineage>
</organism>
<keyword evidence="6" id="KW-0603">Photosystem I</keyword>
<evidence type="ECO:0000256" key="5">
    <source>
        <dbReference type="ARBA" id="ARBA00022640"/>
    </source>
</evidence>
<comment type="caution">
    <text evidence="10">The sequence shown here is derived from an EMBL/GenBank/DDBJ whole genome shotgun (WGS) entry which is preliminary data.</text>
</comment>
<evidence type="ECO:0000256" key="4">
    <source>
        <dbReference type="ARBA" id="ARBA00022531"/>
    </source>
</evidence>
<name>A0A7J6WQJ6_THATH</name>
<dbReference type="AlphaFoldDB" id="A0A7J6WQJ6"/>
<sequence>MTAVNSSVLACKYAIVGYSESTWKLASSVSMALPSVSGAKLPMIKAQQARVSDNKEGKENDGRKVALLGMAAVLLIGFNCFYFLC</sequence>
<evidence type="ECO:0000256" key="3">
    <source>
        <dbReference type="ARBA" id="ARBA00022528"/>
    </source>
</evidence>
<dbReference type="GO" id="GO:0015979">
    <property type="term" value="P:photosynthesis"/>
    <property type="evidence" value="ECO:0007669"/>
    <property type="project" value="UniProtKB-KW"/>
</dbReference>
<evidence type="ECO:0000256" key="1">
    <source>
        <dbReference type="ARBA" id="ARBA00004622"/>
    </source>
</evidence>
<dbReference type="PANTHER" id="PTHR36814:SF1">
    <property type="entry name" value="PHOTOSYSTEM I REACTION CENTER SUBUNIT N, CHLOROPLASTIC"/>
    <property type="match status" value="1"/>
</dbReference>
<dbReference type="EMBL" id="JABWDY010011643">
    <property type="protein sequence ID" value="KAF5199639.1"/>
    <property type="molecule type" value="Genomic_DNA"/>
</dbReference>
<keyword evidence="9" id="KW-1133">Transmembrane helix</keyword>
<dbReference type="GO" id="GO:0030093">
    <property type="term" value="C:chloroplast photosystem I"/>
    <property type="evidence" value="ECO:0007669"/>
    <property type="project" value="TreeGrafter"/>
</dbReference>
<comment type="subcellular location">
    <subcellularLocation>
        <location evidence="1">Plastid</location>
        <location evidence="1">Chloroplast thylakoid membrane</location>
        <topology evidence="1">Peripheral membrane protein</topology>
        <orientation evidence="1">Lumenal side</orientation>
    </subcellularLocation>
</comment>
<protein>
    <submittedName>
        <fullName evidence="10">Photosystem i reaction center subunit n protein</fullName>
    </submittedName>
</protein>
<accession>A0A7J6WQJ6</accession>
<dbReference type="InterPro" id="IPR008796">
    <property type="entry name" value="PSAN"/>
</dbReference>
<evidence type="ECO:0000313" key="10">
    <source>
        <dbReference type="EMBL" id="KAF5199639.1"/>
    </source>
</evidence>